<evidence type="ECO:0000256" key="9">
    <source>
        <dbReference type="ARBA" id="ARBA00023065"/>
    </source>
</evidence>
<feature type="transmembrane region" description="Helical" evidence="12">
    <location>
        <begin position="55"/>
        <end position="75"/>
    </location>
</feature>
<dbReference type="AlphaFoldDB" id="A0A8J4YHY9"/>
<evidence type="ECO:0000256" key="6">
    <source>
        <dbReference type="ARBA" id="ARBA00022868"/>
    </source>
</evidence>
<evidence type="ECO:0000256" key="7">
    <source>
        <dbReference type="ARBA" id="ARBA00022949"/>
    </source>
</evidence>
<evidence type="ECO:0000256" key="12">
    <source>
        <dbReference type="RuleBase" id="RU010713"/>
    </source>
</evidence>
<reference evidence="13" key="1">
    <citation type="submission" date="2020-07" db="EMBL/GenBank/DDBJ databases">
        <title>The High-quality genome of the commercially important snow crab, Chionoecetes opilio.</title>
        <authorList>
            <person name="Jeong J.-H."/>
            <person name="Ryu S."/>
        </authorList>
    </citation>
    <scope>NUCLEOTIDE SEQUENCE</scope>
    <source>
        <strain evidence="13">MADBK_172401_WGS</strain>
        <tissue evidence="13">Digestive gland</tissue>
    </source>
</reference>
<dbReference type="EMBL" id="JACEEZ010003874">
    <property type="protein sequence ID" value="KAG0726928.1"/>
    <property type="molecule type" value="Genomic_DNA"/>
</dbReference>
<comment type="similarity">
    <text evidence="12">Belongs to the pannexin family.</text>
</comment>
<keyword evidence="4" id="KW-1003">Cell membrane</keyword>
<evidence type="ECO:0000256" key="10">
    <source>
        <dbReference type="ARBA" id="ARBA00023136"/>
    </source>
</evidence>
<keyword evidence="9 12" id="KW-0406">Ion transport</keyword>
<gene>
    <name evidence="13" type="primary">inx2_7</name>
    <name evidence="12" type="synonym">inx</name>
    <name evidence="13" type="ORF">GWK47_035638</name>
</gene>
<feature type="transmembrane region" description="Helical" evidence="12">
    <location>
        <begin position="145"/>
        <end position="169"/>
    </location>
</feature>
<dbReference type="GO" id="GO:0005243">
    <property type="term" value="F:gap junction channel activity"/>
    <property type="evidence" value="ECO:0007669"/>
    <property type="project" value="TreeGrafter"/>
</dbReference>
<name>A0A8J4YHY9_CHIOP</name>
<keyword evidence="5 12" id="KW-0812">Transmembrane</keyword>
<organism evidence="13 14">
    <name type="scientific">Chionoecetes opilio</name>
    <name type="common">Atlantic snow crab</name>
    <name type="synonym">Cancer opilio</name>
    <dbReference type="NCBI Taxonomy" id="41210"/>
    <lineage>
        <taxon>Eukaryota</taxon>
        <taxon>Metazoa</taxon>
        <taxon>Ecdysozoa</taxon>
        <taxon>Arthropoda</taxon>
        <taxon>Crustacea</taxon>
        <taxon>Multicrustacea</taxon>
        <taxon>Malacostraca</taxon>
        <taxon>Eumalacostraca</taxon>
        <taxon>Eucarida</taxon>
        <taxon>Decapoda</taxon>
        <taxon>Pleocyemata</taxon>
        <taxon>Brachyura</taxon>
        <taxon>Eubrachyura</taxon>
        <taxon>Majoidea</taxon>
        <taxon>Majidae</taxon>
        <taxon>Chionoecetes</taxon>
    </lineage>
</organism>
<dbReference type="PANTHER" id="PTHR11893:SF41">
    <property type="entry name" value="INNEXIN INX2"/>
    <property type="match status" value="1"/>
</dbReference>
<evidence type="ECO:0000256" key="4">
    <source>
        <dbReference type="ARBA" id="ARBA00022475"/>
    </source>
</evidence>
<evidence type="ECO:0000256" key="5">
    <source>
        <dbReference type="ARBA" id="ARBA00022692"/>
    </source>
</evidence>
<proteinExistence type="inferred from homology"/>
<keyword evidence="10 12" id="KW-0472">Membrane</keyword>
<dbReference type="PROSITE" id="PS51013">
    <property type="entry name" value="PANNEXIN"/>
    <property type="match status" value="1"/>
</dbReference>
<evidence type="ECO:0000256" key="3">
    <source>
        <dbReference type="ARBA" id="ARBA00022448"/>
    </source>
</evidence>
<dbReference type="InterPro" id="IPR000990">
    <property type="entry name" value="Innexin"/>
</dbReference>
<evidence type="ECO:0000313" key="13">
    <source>
        <dbReference type="EMBL" id="KAG0726928.1"/>
    </source>
</evidence>
<keyword evidence="6" id="KW-0303">Gap junction</keyword>
<comment type="caution">
    <text evidence="13">The sequence shown here is derived from an EMBL/GenBank/DDBJ whole genome shotgun (WGS) entry which is preliminary data.</text>
</comment>
<evidence type="ECO:0000256" key="2">
    <source>
        <dbReference type="ARBA" id="ARBA00004651"/>
    </source>
</evidence>
<comment type="function">
    <text evidence="12">Structural component of the gap junctions.</text>
</comment>
<keyword evidence="3 12" id="KW-0813">Transport</keyword>
<dbReference type="Pfam" id="PF00876">
    <property type="entry name" value="Innexin"/>
    <property type="match status" value="1"/>
</dbReference>
<comment type="subcellular location">
    <subcellularLocation>
        <location evidence="1">Cell junction</location>
        <location evidence="1">Gap junction</location>
    </subcellularLocation>
    <subcellularLocation>
        <location evidence="2 12">Cell membrane</location>
        <topology evidence="2 12">Multi-pass membrane protein</topology>
    </subcellularLocation>
</comment>
<dbReference type="GO" id="GO:0034220">
    <property type="term" value="P:monoatomic ion transmembrane transport"/>
    <property type="evidence" value="ECO:0007669"/>
    <property type="project" value="UniProtKB-KW"/>
</dbReference>
<evidence type="ECO:0000256" key="8">
    <source>
        <dbReference type="ARBA" id="ARBA00022989"/>
    </source>
</evidence>
<evidence type="ECO:0000256" key="1">
    <source>
        <dbReference type="ARBA" id="ARBA00004610"/>
    </source>
</evidence>
<evidence type="ECO:0000256" key="11">
    <source>
        <dbReference type="ARBA" id="ARBA00023303"/>
    </source>
</evidence>
<dbReference type="GO" id="GO:0005886">
    <property type="term" value="C:plasma membrane"/>
    <property type="evidence" value="ECO:0007669"/>
    <property type="project" value="UniProtKB-SubCell"/>
</dbReference>
<dbReference type="OrthoDB" id="5867527at2759"/>
<keyword evidence="14" id="KW-1185">Reference proteome</keyword>
<dbReference type="Proteomes" id="UP000770661">
    <property type="component" value="Unassembled WGS sequence"/>
</dbReference>
<keyword evidence="8 12" id="KW-1133">Transmembrane helix</keyword>
<keyword evidence="7" id="KW-0965">Cell junction</keyword>
<sequence length="187" mass="20933">MSDGVKGKVCVGASVAVRLLTPAGLCQHGGTVDEDVTISPPLPTRRREALTTTSLRRFFLCEVLCLVVVVGNIYFTDLFLGGTFLTYGTEVISFPDMDPEKRVDPMTRIFPRVTKCTFRKFGSSGTIETHDTMCVLAVNIINEKIFIFIWFWLVILTTITAGWLVYRLLIILSSDVRFRLLQVCVCV</sequence>
<evidence type="ECO:0000313" key="14">
    <source>
        <dbReference type="Proteomes" id="UP000770661"/>
    </source>
</evidence>
<dbReference type="GO" id="GO:0007602">
    <property type="term" value="P:phototransduction"/>
    <property type="evidence" value="ECO:0007669"/>
    <property type="project" value="TreeGrafter"/>
</dbReference>
<keyword evidence="11 12" id="KW-0407">Ion channel</keyword>
<dbReference type="PANTHER" id="PTHR11893">
    <property type="entry name" value="INNEXIN"/>
    <property type="match status" value="1"/>
</dbReference>
<accession>A0A8J4YHY9</accession>
<protein>
    <recommendedName>
        <fullName evidence="12">Innexin</fullName>
    </recommendedName>
</protein>
<dbReference type="GO" id="GO:0005921">
    <property type="term" value="C:gap junction"/>
    <property type="evidence" value="ECO:0007669"/>
    <property type="project" value="UniProtKB-SubCell"/>
</dbReference>
<comment type="caution">
    <text evidence="12">Lacks conserved residue(s) required for the propagation of feature annotation.</text>
</comment>
<dbReference type="PRINTS" id="PR01262">
    <property type="entry name" value="INNEXIN"/>
</dbReference>